<dbReference type="PROSITE" id="PS50041">
    <property type="entry name" value="C_TYPE_LECTIN_2"/>
    <property type="match status" value="1"/>
</dbReference>
<evidence type="ECO:0000256" key="1">
    <source>
        <dbReference type="ARBA" id="ARBA00023157"/>
    </source>
</evidence>
<dbReference type="InterPro" id="IPR001304">
    <property type="entry name" value="C-type_lectin-like"/>
</dbReference>
<keyword evidence="2" id="KW-0732">Signal</keyword>
<dbReference type="SUPFAM" id="SSF56436">
    <property type="entry name" value="C-type lectin-like"/>
    <property type="match status" value="1"/>
</dbReference>
<dbReference type="AlphaFoldDB" id="A0A834IN24"/>
<feature type="signal peptide" evidence="2">
    <location>
        <begin position="1"/>
        <end position="17"/>
    </location>
</feature>
<dbReference type="PROSITE" id="PS00615">
    <property type="entry name" value="C_TYPE_LECTIN_1"/>
    <property type="match status" value="1"/>
</dbReference>
<dbReference type="EMBL" id="JAACXV010000083">
    <property type="protein sequence ID" value="KAF7284109.1"/>
    <property type="molecule type" value="Genomic_DNA"/>
</dbReference>
<evidence type="ECO:0000313" key="4">
    <source>
        <dbReference type="EMBL" id="KAF7284109.1"/>
    </source>
</evidence>
<reference evidence="4" key="1">
    <citation type="submission" date="2020-08" db="EMBL/GenBank/DDBJ databases">
        <title>Genome sequencing and assembly of the red palm weevil Rhynchophorus ferrugineus.</title>
        <authorList>
            <person name="Dias G.B."/>
            <person name="Bergman C.M."/>
            <person name="Manee M."/>
        </authorList>
    </citation>
    <scope>NUCLEOTIDE SEQUENCE</scope>
    <source>
        <strain evidence="4">AA-2017</strain>
        <tissue evidence="4">Whole larva</tissue>
    </source>
</reference>
<gene>
    <name evidence="4" type="ORF">GWI33_022568</name>
</gene>
<dbReference type="InterPro" id="IPR016187">
    <property type="entry name" value="CTDL_fold"/>
</dbReference>
<dbReference type="CDD" id="cd00037">
    <property type="entry name" value="CLECT"/>
    <property type="match status" value="1"/>
</dbReference>
<protein>
    <recommendedName>
        <fullName evidence="3">C-type lectin domain-containing protein</fullName>
    </recommendedName>
</protein>
<dbReference type="Proteomes" id="UP000625711">
    <property type="component" value="Unassembled WGS sequence"/>
</dbReference>
<keyword evidence="5" id="KW-1185">Reference proteome</keyword>
<name>A0A834IN24_RHYFE</name>
<proteinExistence type="predicted"/>
<dbReference type="PANTHER" id="PTHR22803">
    <property type="entry name" value="MANNOSE, PHOSPHOLIPASE, LECTIN RECEPTOR RELATED"/>
    <property type="match status" value="1"/>
</dbReference>
<dbReference type="OrthoDB" id="6340082at2759"/>
<comment type="caution">
    <text evidence="4">The sequence shown here is derived from an EMBL/GenBank/DDBJ whole genome shotgun (WGS) entry which is preliminary data.</text>
</comment>
<dbReference type="SMART" id="SM00034">
    <property type="entry name" value="CLECT"/>
    <property type="match status" value="1"/>
</dbReference>
<dbReference type="InterPro" id="IPR016186">
    <property type="entry name" value="C-type_lectin-like/link_sf"/>
</dbReference>
<evidence type="ECO:0000313" key="5">
    <source>
        <dbReference type="Proteomes" id="UP000625711"/>
    </source>
</evidence>
<dbReference type="Pfam" id="PF00059">
    <property type="entry name" value="Lectin_C"/>
    <property type="match status" value="1"/>
</dbReference>
<keyword evidence="1" id="KW-1015">Disulfide bond</keyword>
<feature type="chain" id="PRO_5032598887" description="C-type lectin domain-containing protein" evidence="2">
    <location>
        <begin position="18"/>
        <end position="202"/>
    </location>
</feature>
<dbReference type="InterPro" id="IPR050111">
    <property type="entry name" value="C-type_lectin/snaclec_domain"/>
</dbReference>
<feature type="domain" description="C-type lectin" evidence="3">
    <location>
        <begin position="25"/>
        <end position="153"/>
    </location>
</feature>
<evidence type="ECO:0000259" key="3">
    <source>
        <dbReference type="PROSITE" id="PS50041"/>
    </source>
</evidence>
<accession>A0A834IN24</accession>
<dbReference type="Gene3D" id="3.10.100.10">
    <property type="entry name" value="Mannose-Binding Protein A, subunit A"/>
    <property type="match status" value="1"/>
</dbReference>
<sequence length="202" mass="23334">MFLKIVLLLIVACFSACFKCEFAETSDKTYFASKEALNWTDAKNACSKAGLELVSILNTKEQTFLETFLREYQLVPADRWSGYWLSGIRYPNGTLYWDKTGTEIGEEVDGWARGEPSNAYQEEHCVELKLDERAKRLGWNDYFCVEERKYLCQTPRKEVPVGQNLNDYSYLTGKIEDLPDVTHVPIINLILEEMSRNQTPFV</sequence>
<evidence type="ECO:0000256" key="2">
    <source>
        <dbReference type="SAM" id="SignalP"/>
    </source>
</evidence>
<organism evidence="4 5">
    <name type="scientific">Rhynchophorus ferrugineus</name>
    <name type="common">Red palm weevil</name>
    <name type="synonym">Curculio ferrugineus</name>
    <dbReference type="NCBI Taxonomy" id="354439"/>
    <lineage>
        <taxon>Eukaryota</taxon>
        <taxon>Metazoa</taxon>
        <taxon>Ecdysozoa</taxon>
        <taxon>Arthropoda</taxon>
        <taxon>Hexapoda</taxon>
        <taxon>Insecta</taxon>
        <taxon>Pterygota</taxon>
        <taxon>Neoptera</taxon>
        <taxon>Endopterygota</taxon>
        <taxon>Coleoptera</taxon>
        <taxon>Polyphaga</taxon>
        <taxon>Cucujiformia</taxon>
        <taxon>Curculionidae</taxon>
        <taxon>Dryophthorinae</taxon>
        <taxon>Rhynchophorus</taxon>
    </lineage>
</organism>
<dbReference type="InterPro" id="IPR018378">
    <property type="entry name" value="C-type_lectin_CS"/>
</dbReference>